<proteinExistence type="predicted"/>
<gene>
    <name evidence="3" type="ORF">HNR50_000891</name>
</gene>
<dbReference type="Pfam" id="PF13669">
    <property type="entry name" value="Glyoxalase_4"/>
    <property type="match status" value="1"/>
</dbReference>
<comment type="caution">
    <text evidence="3">The sequence shown here is derived from an EMBL/GenBank/DDBJ whole genome shotgun (WGS) entry which is preliminary data.</text>
</comment>
<dbReference type="EC" id="5.1.99.1" evidence="3"/>
<dbReference type="PANTHER" id="PTHR43048:SF3">
    <property type="entry name" value="METHYLMALONYL-COA EPIMERASE, MITOCHONDRIAL"/>
    <property type="match status" value="1"/>
</dbReference>
<keyword evidence="1" id="KW-0479">Metal-binding</keyword>
<name>A0A841R965_9SPIO</name>
<dbReference type="PROSITE" id="PS51819">
    <property type="entry name" value="VOC"/>
    <property type="match status" value="1"/>
</dbReference>
<reference evidence="3 4" key="1">
    <citation type="submission" date="2020-08" db="EMBL/GenBank/DDBJ databases">
        <title>Genomic Encyclopedia of Type Strains, Phase IV (KMG-IV): sequencing the most valuable type-strain genomes for metagenomic binning, comparative biology and taxonomic classification.</title>
        <authorList>
            <person name="Goeker M."/>
        </authorList>
    </citation>
    <scope>NUCLEOTIDE SEQUENCE [LARGE SCALE GENOMIC DNA]</scope>
    <source>
        <strain evidence="3 4">DSM 2461</strain>
    </source>
</reference>
<evidence type="ECO:0000313" key="3">
    <source>
        <dbReference type="EMBL" id="MBB6479258.1"/>
    </source>
</evidence>
<dbReference type="SUPFAM" id="SSF54593">
    <property type="entry name" value="Glyoxalase/Bleomycin resistance protein/Dihydroxybiphenyl dioxygenase"/>
    <property type="match status" value="1"/>
</dbReference>
<dbReference type="Gene3D" id="3.10.180.10">
    <property type="entry name" value="2,3-Dihydroxybiphenyl 1,2-Dioxygenase, domain 1"/>
    <property type="match status" value="1"/>
</dbReference>
<evidence type="ECO:0000256" key="1">
    <source>
        <dbReference type="ARBA" id="ARBA00022723"/>
    </source>
</evidence>
<sequence>MIIDHIGIVVKSLEKSILHWENVFGYKQYTTIITNTRQKVKVVFLKKNNSIMIKLVSPLSENSPIFQFMKKGGGIHHLCFKCNDINEQLIDLKQKKLRILVPPQPGEAFMNQNIAFVYAKEGLNIELIDTEIKTGIIK</sequence>
<keyword evidence="4" id="KW-1185">Reference proteome</keyword>
<feature type="domain" description="VOC" evidence="2">
    <location>
        <begin position="2"/>
        <end position="130"/>
    </location>
</feature>
<protein>
    <submittedName>
        <fullName evidence="3">Methylmalonyl-CoA/ethylmalonyl-CoA epimerase</fullName>
        <ecNumber evidence="3">5.1.99.1</ecNumber>
    </submittedName>
</protein>
<evidence type="ECO:0000313" key="4">
    <source>
        <dbReference type="Proteomes" id="UP000587760"/>
    </source>
</evidence>
<accession>A0A841R965</accession>
<dbReference type="InterPro" id="IPR051785">
    <property type="entry name" value="MMCE/EMCE_epimerase"/>
</dbReference>
<evidence type="ECO:0000259" key="2">
    <source>
        <dbReference type="PROSITE" id="PS51819"/>
    </source>
</evidence>
<dbReference type="InterPro" id="IPR037523">
    <property type="entry name" value="VOC_core"/>
</dbReference>
<dbReference type="PANTHER" id="PTHR43048">
    <property type="entry name" value="METHYLMALONYL-COA EPIMERASE"/>
    <property type="match status" value="1"/>
</dbReference>
<dbReference type="EMBL" id="JACHGJ010000001">
    <property type="protein sequence ID" value="MBB6479258.1"/>
    <property type="molecule type" value="Genomic_DNA"/>
</dbReference>
<dbReference type="Proteomes" id="UP000587760">
    <property type="component" value="Unassembled WGS sequence"/>
</dbReference>
<dbReference type="InterPro" id="IPR029068">
    <property type="entry name" value="Glyas_Bleomycin-R_OHBP_Dase"/>
</dbReference>
<keyword evidence="3" id="KW-0413">Isomerase</keyword>
<dbReference type="GO" id="GO:0004493">
    <property type="term" value="F:methylmalonyl-CoA epimerase activity"/>
    <property type="evidence" value="ECO:0007669"/>
    <property type="project" value="UniProtKB-EC"/>
</dbReference>
<organism evidence="3 4">
    <name type="scientific">Spirochaeta isovalerica</name>
    <dbReference type="NCBI Taxonomy" id="150"/>
    <lineage>
        <taxon>Bacteria</taxon>
        <taxon>Pseudomonadati</taxon>
        <taxon>Spirochaetota</taxon>
        <taxon>Spirochaetia</taxon>
        <taxon>Spirochaetales</taxon>
        <taxon>Spirochaetaceae</taxon>
        <taxon>Spirochaeta</taxon>
    </lineage>
</organism>
<dbReference type="GO" id="GO:0046872">
    <property type="term" value="F:metal ion binding"/>
    <property type="evidence" value="ECO:0007669"/>
    <property type="project" value="UniProtKB-KW"/>
</dbReference>
<dbReference type="GO" id="GO:0046491">
    <property type="term" value="P:L-methylmalonyl-CoA metabolic process"/>
    <property type="evidence" value="ECO:0007669"/>
    <property type="project" value="TreeGrafter"/>
</dbReference>
<dbReference type="AlphaFoldDB" id="A0A841R965"/>
<dbReference type="RefSeq" id="WP_184744276.1">
    <property type="nucleotide sequence ID" value="NZ_JACHGJ010000001.1"/>
</dbReference>